<reference evidence="1 2" key="1">
    <citation type="submission" date="2021-07" db="EMBL/GenBank/DDBJ databases">
        <title>Sphingomonas sp.</title>
        <authorList>
            <person name="Feng G."/>
            <person name="Li J."/>
            <person name="Pan M."/>
        </authorList>
    </citation>
    <scope>NUCLEOTIDE SEQUENCE [LARGE SCALE GENOMIC DNA]</scope>
    <source>
        <strain evidence="1 2">RRHST34</strain>
    </source>
</reference>
<protein>
    <submittedName>
        <fullName evidence="1">Uncharacterized protein</fullName>
    </submittedName>
</protein>
<dbReference type="EMBL" id="JAHXZN010000001">
    <property type="protein sequence ID" value="MBW6530486.1"/>
    <property type="molecule type" value="Genomic_DNA"/>
</dbReference>
<keyword evidence="2" id="KW-1185">Reference proteome</keyword>
<proteinExistence type="predicted"/>
<sequence>MTKDREVCLSIANHAGDPLTLNCAEAIDLASELIGAATAASPPARGTGPANKGRSL</sequence>
<evidence type="ECO:0000313" key="1">
    <source>
        <dbReference type="EMBL" id="MBW6530486.1"/>
    </source>
</evidence>
<dbReference type="RefSeq" id="WP_219747839.1">
    <property type="nucleotide sequence ID" value="NZ_JAHXZN010000001.1"/>
</dbReference>
<gene>
    <name evidence="1" type="ORF">KZ820_07035</name>
</gene>
<dbReference type="Proteomes" id="UP000759103">
    <property type="component" value="Unassembled WGS sequence"/>
</dbReference>
<name>A0ABS7BLL3_9SPHN</name>
<evidence type="ECO:0000313" key="2">
    <source>
        <dbReference type="Proteomes" id="UP000759103"/>
    </source>
</evidence>
<comment type="caution">
    <text evidence="1">The sequence shown here is derived from an EMBL/GenBank/DDBJ whole genome shotgun (WGS) entry which is preliminary data.</text>
</comment>
<organism evidence="1 2">
    <name type="scientific">Sphingomonas citri</name>
    <dbReference type="NCBI Taxonomy" id="2862499"/>
    <lineage>
        <taxon>Bacteria</taxon>
        <taxon>Pseudomonadati</taxon>
        <taxon>Pseudomonadota</taxon>
        <taxon>Alphaproteobacteria</taxon>
        <taxon>Sphingomonadales</taxon>
        <taxon>Sphingomonadaceae</taxon>
        <taxon>Sphingomonas</taxon>
    </lineage>
</organism>
<accession>A0ABS7BLL3</accession>